<dbReference type="PRINTS" id="PR01045">
    <property type="entry name" value="TRNASYNTHGB"/>
</dbReference>
<dbReference type="PANTHER" id="PTHR30075">
    <property type="entry name" value="GLYCYL-TRNA SYNTHETASE"/>
    <property type="match status" value="1"/>
</dbReference>
<name>A0A8J3CKM0_9PROT</name>
<dbReference type="InterPro" id="IPR008909">
    <property type="entry name" value="DALR_anticod-bd"/>
</dbReference>
<comment type="caution">
    <text evidence="13">The sequence shown here is derived from an EMBL/GenBank/DDBJ whole genome shotgun (WGS) entry which is preliminary data.</text>
</comment>
<keyword evidence="9 11" id="KW-0030">Aminoacyl-tRNA synthetase</keyword>
<evidence type="ECO:0000256" key="11">
    <source>
        <dbReference type="HAMAP-Rule" id="MF_00255"/>
    </source>
</evidence>
<organism evidence="13 14">
    <name type="scientific">Algimonas arctica</name>
    <dbReference type="NCBI Taxonomy" id="1479486"/>
    <lineage>
        <taxon>Bacteria</taxon>
        <taxon>Pseudomonadati</taxon>
        <taxon>Pseudomonadota</taxon>
        <taxon>Alphaproteobacteria</taxon>
        <taxon>Maricaulales</taxon>
        <taxon>Robiginitomaculaceae</taxon>
        <taxon>Algimonas</taxon>
    </lineage>
</organism>
<comment type="subunit">
    <text evidence="3 11">Tetramer of two alpha and two beta subunits.</text>
</comment>
<dbReference type="GO" id="GO:0006420">
    <property type="term" value="P:arginyl-tRNA aminoacylation"/>
    <property type="evidence" value="ECO:0007669"/>
    <property type="project" value="InterPro"/>
</dbReference>
<dbReference type="Pfam" id="PF02092">
    <property type="entry name" value="tRNA_synt_2f"/>
    <property type="match status" value="1"/>
</dbReference>
<evidence type="ECO:0000313" key="13">
    <source>
        <dbReference type="EMBL" id="GHA82321.1"/>
    </source>
</evidence>
<keyword evidence="8 11" id="KW-0648">Protein biosynthesis</keyword>
<evidence type="ECO:0000256" key="1">
    <source>
        <dbReference type="ARBA" id="ARBA00004496"/>
    </source>
</evidence>
<dbReference type="Pfam" id="PF05746">
    <property type="entry name" value="DALR_1"/>
    <property type="match status" value="1"/>
</dbReference>
<dbReference type="AlphaFoldDB" id="A0A8J3CKM0"/>
<dbReference type="PROSITE" id="PS50861">
    <property type="entry name" value="AA_TRNA_LIGASE_II_GLYAB"/>
    <property type="match status" value="1"/>
</dbReference>
<accession>A0A8J3CKM0</accession>
<dbReference type="GO" id="GO:0005829">
    <property type="term" value="C:cytosol"/>
    <property type="evidence" value="ECO:0007669"/>
    <property type="project" value="TreeGrafter"/>
</dbReference>
<evidence type="ECO:0000259" key="12">
    <source>
        <dbReference type="SMART" id="SM00836"/>
    </source>
</evidence>
<dbReference type="GO" id="GO:0006426">
    <property type="term" value="P:glycyl-tRNA aminoacylation"/>
    <property type="evidence" value="ECO:0007669"/>
    <property type="project" value="UniProtKB-UniRule"/>
</dbReference>
<dbReference type="EMBL" id="BMZH01000001">
    <property type="protein sequence ID" value="GHA82321.1"/>
    <property type="molecule type" value="Genomic_DNA"/>
</dbReference>
<protein>
    <recommendedName>
        <fullName evidence="11">Glycine--tRNA ligase beta subunit</fullName>
        <ecNumber evidence="11">6.1.1.14</ecNumber>
    </recommendedName>
    <alternativeName>
        <fullName evidence="11">Glycyl-tRNA synthetase beta subunit</fullName>
        <shortName evidence="11">GlyRS</shortName>
    </alternativeName>
</protein>
<evidence type="ECO:0000256" key="4">
    <source>
        <dbReference type="ARBA" id="ARBA00022490"/>
    </source>
</evidence>
<evidence type="ECO:0000256" key="3">
    <source>
        <dbReference type="ARBA" id="ARBA00011209"/>
    </source>
</evidence>
<keyword evidence="14" id="KW-1185">Reference proteome</keyword>
<proteinExistence type="inferred from homology"/>
<keyword evidence="6 11" id="KW-0547">Nucleotide-binding</keyword>
<keyword evidence="7 11" id="KW-0067">ATP-binding</keyword>
<dbReference type="SMART" id="SM00836">
    <property type="entry name" value="DALR_1"/>
    <property type="match status" value="1"/>
</dbReference>
<evidence type="ECO:0000256" key="9">
    <source>
        <dbReference type="ARBA" id="ARBA00023146"/>
    </source>
</evidence>
<dbReference type="HAMAP" id="MF_00255">
    <property type="entry name" value="Gly_tRNA_synth_beta"/>
    <property type="match status" value="1"/>
</dbReference>
<evidence type="ECO:0000256" key="8">
    <source>
        <dbReference type="ARBA" id="ARBA00022917"/>
    </source>
</evidence>
<evidence type="ECO:0000313" key="14">
    <source>
        <dbReference type="Proteomes" id="UP000634004"/>
    </source>
</evidence>
<dbReference type="NCBIfam" id="TIGR00211">
    <property type="entry name" value="glyS"/>
    <property type="match status" value="1"/>
</dbReference>
<keyword evidence="5 11" id="KW-0436">Ligase</keyword>
<dbReference type="GO" id="GO:0004814">
    <property type="term" value="F:arginine-tRNA ligase activity"/>
    <property type="evidence" value="ECO:0007669"/>
    <property type="project" value="InterPro"/>
</dbReference>
<comment type="similarity">
    <text evidence="2 11">Belongs to the class-II aminoacyl-tRNA synthetase family.</text>
</comment>
<dbReference type="GO" id="GO:0004820">
    <property type="term" value="F:glycine-tRNA ligase activity"/>
    <property type="evidence" value="ECO:0007669"/>
    <property type="project" value="UniProtKB-UniRule"/>
</dbReference>
<evidence type="ECO:0000256" key="10">
    <source>
        <dbReference type="ARBA" id="ARBA00047937"/>
    </source>
</evidence>
<dbReference type="RefSeq" id="WP_189494408.1">
    <property type="nucleotide sequence ID" value="NZ_BMZH01000001.1"/>
</dbReference>
<dbReference type="PANTHER" id="PTHR30075:SF2">
    <property type="entry name" value="GLYCINE--TRNA LIGASE, CHLOROPLASTIC_MITOCHONDRIAL 2"/>
    <property type="match status" value="1"/>
</dbReference>
<evidence type="ECO:0000256" key="2">
    <source>
        <dbReference type="ARBA" id="ARBA00008226"/>
    </source>
</evidence>
<keyword evidence="4 11" id="KW-0963">Cytoplasm</keyword>
<sequence length="728" mass="79051">MFELLLEIFSEEIPARMQVRAGQDLVKAMDAGLKAAGLSPKDSHALTGPRRLTYVTQVELRSPDVSEERKGPRVGSPERALEGFMRGAGITDISQAETRSDKKGEYYVAVLQSEGRDTSDILTALIPEVMTGFSWPKSMKSGDSDFRWVRPLRGLTVLLDGQSLDGITVGGITSDAMVHGHRQMGPGPFPVTTLADYRAALETDGHVMIYRSARRARVLEQAKAACAEAGLELVEDEGLLDEVTGLVEWPVALLGDMDPTFLELPDEVIRLTLKSHQKTFTVRDADGNLAPNFVIMANLETPDNGATIKAGNAKVISARLSDARFFQQQDRQKNLIDYYDQLDEVVFHKKLGSVRDKADRVAALAREIAPHVGADPDLAEQAAKLAKCDLVTQTVIEATSLQGQVGRWMYEAEGGNPDIAVAIEDHYKPQGPSDAVPTNPVAIAVALADKIDTLVGFWAIGEKPTGSKDPFALRRAALGVVRLILSRNLASNLNFFAMLSFYHLNAQFPDDDRMASFVHKLGGVGDLWKIVGHAKADNSFDAFSALGDGFSKTIVDTLLSFLLDRLRVYLRDQGQRHDVIDAVIAQGGDDLLAISQRVEALGAFLSNADGENLVQGYKRAANILRAERKKGKLDLASFDTLSGFTADPAAALAKALANTRPSIDAALNSGDYPAALSSLADLREPIDAFFEDVVVNSDDPDERARRLALLSAVVETFHQIADFSRLDG</sequence>
<dbReference type="Proteomes" id="UP000634004">
    <property type="component" value="Unassembled WGS sequence"/>
</dbReference>
<reference evidence="13" key="2">
    <citation type="submission" date="2020-09" db="EMBL/GenBank/DDBJ databases">
        <authorList>
            <person name="Sun Q."/>
            <person name="Kim S."/>
        </authorList>
    </citation>
    <scope>NUCLEOTIDE SEQUENCE</scope>
    <source>
        <strain evidence="13">KCTC 32513</strain>
    </source>
</reference>
<evidence type="ECO:0000256" key="6">
    <source>
        <dbReference type="ARBA" id="ARBA00022741"/>
    </source>
</evidence>
<feature type="domain" description="DALR anticodon binding" evidence="12">
    <location>
        <begin position="614"/>
        <end position="726"/>
    </location>
</feature>
<dbReference type="SUPFAM" id="SSF109604">
    <property type="entry name" value="HD-domain/PDEase-like"/>
    <property type="match status" value="1"/>
</dbReference>
<comment type="catalytic activity">
    <reaction evidence="10 11">
        <text>tRNA(Gly) + glycine + ATP = glycyl-tRNA(Gly) + AMP + diphosphate</text>
        <dbReference type="Rhea" id="RHEA:16013"/>
        <dbReference type="Rhea" id="RHEA-COMP:9664"/>
        <dbReference type="Rhea" id="RHEA-COMP:9683"/>
        <dbReference type="ChEBI" id="CHEBI:30616"/>
        <dbReference type="ChEBI" id="CHEBI:33019"/>
        <dbReference type="ChEBI" id="CHEBI:57305"/>
        <dbReference type="ChEBI" id="CHEBI:78442"/>
        <dbReference type="ChEBI" id="CHEBI:78522"/>
        <dbReference type="ChEBI" id="CHEBI:456215"/>
        <dbReference type="EC" id="6.1.1.14"/>
    </reaction>
</comment>
<dbReference type="InterPro" id="IPR015944">
    <property type="entry name" value="Gly-tRNA-synth_bsu"/>
</dbReference>
<evidence type="ECO:0000256" key="5">
    <source>
        <dbReference type="ARBA" id="ARBA00022598"/>
    </source>
</evidence>
<dbReference type="GO" id="GO:0005524">
    <property type="term" value="F:ATP binding"/>
    <property type="evidence" value="ECO:0007669"/>
    <property type="project" value="UniProtKB-UniRule"/>
</dbReference>
<gene>
    <name evidence="11 13" type="primary">glyS</name>
    <name evidence="13" type="ORF">GCM10009069_01820</name>
</gene>
<comment type="subcellular location">
    <subcellularLocation>
        <location evidence="1 11">Cytoplasm</location>
    </subcellularLocation>
</comment>
<dbReference type="EC" id="6.1.1.14" evidence="11"/>
<reference evidence="13" key="1">
    <citation type="journal article" date="2014" name="Int. J. Syst. Evol. Microbiol.">
        <title>Complete genome sequence of Corynebacterium casei LMG S-19264T (=DSM 44701T), isolated from a smear-ripened cheese.</title>
        <authorList>
            <consortium name="US DOE Joint Genome Institute (JGI-PGF)"/>
            <person name="Walter F."/>
            <person name="Albersmeier A."/>
            <person name="Kalinowski J."/>
            <person name="Ruckert C."/>
        </authorList>
    </citation>
    <scope>NUCLEOTIDE SEQUENCE</scope>
    <source>
        <strain evidence="13">KCTC 32513</strain>
    </source>
</reference>
<dbReference type="InterPro" id="IPR006194">
    <property type="entry name" value="Gly-tRNA-synth_heterodimer"/>
</dbReference>
<evidence type="ECO:0000256" key="7">
    <source>
        <dbReference type="ARBA" id="ARBA00022840"/>
    </source>
</evidence>